<dbReference type="AlphaFoldDB" id="A0AAN3A7I0"/>
<accession>A0AAN3A7I0</accession>
<dbReference type="InterPro" id="IPR012910">
    <property type="entry name" value="Plug_dom"/>
</dbReference>
<evidence type="ECO:0000313" key="5">
    <source>
        <dbReference type="Proteomes" id="UP000005475"/>
    </source>
</evidence>
<dbReference type="PANTHER" id="PTHR30069:SF29">
    <property type="entry name" value="HEMOGLOBIN AND HEMOGLOBIN-HAPTOGLOBIN-BINDING PROTEIN 1-RELATED"/>
    <property type="match status" value="1"/>
</dbReference>
<dbReference type="Pfam" id="PF13715">
    <property type="entry name" value="CarbopepD_reg_2"/>
    <property type="match status" value="1"/>
</dbReference>
<dbReference type="InterPro" id="IPR039426">
    <property type="entry name" value="TonB-dep_rcpt-like"/>
</dbReference>
<comment type="subcellular location">
    <subcellularLocation>
        <location evidence="2">Cell outer membrane</location>
        <topology evidence="2">Multi-pass membrane protein</topology>
    </subcellularLocation>
</comment>
<dbReference type="Proteomes" id="UP000005475">
    <property type="component" value="Unassembled WGS sequence"/>
</dbReference>
<evidence type="ECO:0000313" key="4">
    <source>
        <dbReference type="EMBL" id="EDO11412.1"/>
    </source>
</evidence>
<organism evidence="4 5">
    <name type="scientific">Bacteroides ovatus (strain ATCC 8483 / DSM 1896 / JCM 5824 / BCRC 10623 / CCUG 4943 / NCTC 11153)</name>
    <dbReference type="NCBI Taxonomy" id="411476"/>
    <lineage>
        <taxon>Bacteria</taxon>
        <taxon>Pseudomonadati</taxon>
        <taxon>Bacteroidota</taxon>
        <taxon>Bacteroidia</taxon>
        <taxon>Bacteroidales</taxon>
        <taxon>Bacteroidaceae</taxon>
        <taxon>Bacteroides</taxon>
    </lineage>
</organism>
<dbReference type="EMBL" id="AAXF02000050">
    <property type="protein sequence ID" value="EDO11412.1"/>
    <property type="molecule type" value="Genomic_DNA"/>
</dbReference>
<feature type="domain" description="TonB-dependent receptor plug" evidence="3">
    <location>
        <begin position="94"/>
        <end position="193"/>
    </location>
</feature>
<dbReference type="InterPro" id="IPR037066">
    <property type="entry name" value="Plug_dom_sf"/>
</dbReference>
<dbReference type="SUPFAM" id="SSF49464">
    <property type="entry name" value="Carboxypeptidase regulatory domain-like"/>
    <property type="match status" value="1"/>
</dbReference>
<dbReference type="Pfam" id="PF07715">
    <property type="entry name" value="Plug"/>
    <property type="match status" value="1"/>
</dbReference>
<dbReference type="Gene3D" id="2.170.130.10">
    <property type="entry name" value="TonB-dependent receptor, plug domain"/>
    <property type="match status" value="1"/>
</dbReference>
<evidence type="ECO:0000259" key="3">
    <source>
        <dbReference type="Pfam" id="PF07715"/>
    </source>
</evidence>
<name>A0AAN3A7I0_BACO1</name>
<dbReference type="SUPFAM" id="SSF56935">
    <property type="entry name" value="Porins"/>
    <property type="match status" value="1"/>
</dbReference>
<keyword evidence="2" id="KW-0998">Cell outer membrane</keyword>
<dbReference type="InterPro" id="IPR008969">
    <property type="entry name" value="CarboxyPept-like_regulatory"/>
</dbReference>
<keyword evidence="2" id="KW-1134">Transmembrane beta strand</keyword>
<keyword evidence="4" id="KW-0675">Receptor</keyword>
<comment type="similarity">
    <text evidence="2">Belongs to the TonB-dependent receptor family.</text>
</comment>
<keyword evidence="2" id="KW-0812">Transmembrane</keyword>
<reference evidence="4 5" key="1">
    <citation type="submission" date="2007-03" db="EMBL/GenBank/DDBJ databases">
        <authorList>
            <person name="Fulton L."/>
            <person name="Clifton S."/>
            <person name="Fulton B."/>
            <person name="Xu J."/>
            <person name="Minx P."/>
            <person name="Pepin K.H."/>
            <person name="Johnson M."/>
            <person name="Thiruvilangam P."/>
            <person name="Bhonagiri V."/>
            <person name="Nash W.E."/>
            <person name="Mardis E.R."/>
            <person name="Wilson R.K."/>
        </authorList>
    </citation>
    <scope>NUCLEOTIDE SEQUENCE [LARGE SCALE GENOMIC DNA]</scope>
    <source>
        <strain evidence="5">ATCC 8483 / DSM 1896 / JCM 5824 / BCRC 10623 / CCUG 4943 / NCTC 11153</strain>
    </source>
</reference>
<evidence type="ECO:0000256" key="2">
    <source>
        <dbReference type="PROSITE-ProRule" id="PRU01360"/>
    </source>
</evidence>
<dbReference type="GO" id="GO:0044718">
    <property type="term" value="P:siderophore transmembrane transport"/>
    <property type="evidence" value="ECO:0007669"/>
    <property type="project" value="TreeGrafter"/>
</dbReference>
<protein>
    <submittedName>
        <fullName evidence="4">TonB-dependent receptor plug domain protein</fullName>
    </submittedName>
</protein>
<comment type="caution">
    <text evidence="4">The sequence shown here is derived from an EMBL/GenBank/DDBJ whole genome shotgun (WGS) entry which is preliminary data.</text>
</comment>
<proteinExistence type="inferred from homology"/>
<keyword evidence="1" id="KW-0732">Signal</keyword>
<evidence type="ECO:0000256" key="1">
    <source>
        <dbReference type="ARBA" id="ARBA00022729"/>
    </source>
</evidence>
<dbReference type="GO" id="GO:0009279">
    <property type="term" value="C:cell outer membrane"/>
    <property type="evidence" value="ECO:0007669"/>
    <property type="project" value="UniProtKB-SubCell"/>
</dbReference>
<sequence>MSTEKEVVDFATVYLKGTNQGCYTDEKGIYHLKTTAGEYTLVVSAIGYQTVEKKVKLAKGERIKVNVTIAPAVKELGEVLVTTSGVGRVNQSAFNAVAIDAKKLHNSTQTLAGALTKVPGVKLRESGGVGADMQLYIDGFSGKHVKIFIDGIPQEGAGAAFDLNNVPINFADRIEVYKGVVPVGFGTDAIGGVVNM</sequence>
<keyword evidence="2" id="KW-0813">Transport</keyword>
<reference evidence="5" key="2">
    <citation type="submission" date="2007-04" db="EMBL/GenBank/DDBJ databases">
        <title>Draft genome sequence of Bacteroides ovatus (ATCC 8483).</title>
        <authorList>
            <person name="Sudarsanam P."/>
            <person name="Ley R."/>
            <person name="Guruge J."/>
            <person name="Turnbaugh P.J."/>
            <person name="Mahowald M."/>
            <person name="Liep D."/>
            <person name="Gordon J."/>
        </authorList>
    </citation>
    <scope>NUCLEOTIDE SEQUENCE [LARGE SCALE GENOMIC DNA]</scope>
    <source>
        <strain evidence="5">ATCC 8483 / DSM 1896 / JCM 5824 / BCRC 10623 / CCUG 4943 / NCTC 11153</strain>
    </source>
</reference>
<dbReference type="Gene3D" id="2.60.40.1120">
    <property type="entry name" value="Carboxypeptidase-like, regulatory domain"/>
    <property type="match status" value="1"/>
</dbReference>
<dbReference type="PANTHER" id="PTHR30069">
    <property type="entry name" value="TONB-DEPENDENT OUTER MEMBRANE RECEPTOR"/>
    <property type="match status" value="1"/>
</dbReference>
<dbReference type="GO" id="GO:0015344">
    <property type="term" value="F:siderophore uptake transmembrane transporter activity"/>
    <property type="evidence" value="ECO:0007669"/>
    <property type="project" value="TreeGrafter"/>
</dbReference>
<dbReference type="PROSITE" id="PS52016">
    <property type="entry name" value="TONB_DEPENDENT_REC_3"/>
    <property type="match status" value="1"/>
</dbReference>
<gene>
    <name evidence="4" type="ORF">BACOVA_03316</name>
</gene>
<keyword evidence="2" id="KW-0472">Membrane</keyword>